<protein>
    <recommendedName>
        <fullName evidence="4">YbbR domain-containing protein</fullName>
    </recommendedName>
</protein>
<keyword evidence="1" id="KW-1133">Transmembrane helix</keyword>
<dbReference type="OrthoDB" id="2111604at2"/>
<organism evidence="2 3">
    <name type="scientific">Lachnotalea glycerini</name>
    <dbReference type="NCBI Taxonomy" id="1763509"/>
    <lineage>
        <taxon>Bacteria</taxon>
        <taxon>Bacillati</taxon>
        <taxon>Bacillota</taxon>
        <taxon>Clostridia</taxon>
        <taxon>Lachnospirales</taxon>
        <taxon>Lachnospiraceae</taxon>
        <taxon>Lachnotalea</taxon>
    </lineage>
</organism>
<dbReference type="InterPro" id="IPR053154">
    <property type="entry name" value="c-di-AMP_regulator"/>
</dbReference>
<dbReference type="PANTHER" id="PTHR37804:SF1">
    <property type="entry name" value="CDAA REGULATORY PROTEIN CDAR"/>
    <property type="match status" value="1"/>
</dbReference>
<dbReference type="Gene3D" id="2.170.120.30">
    <property type="match status" value="2"/>
</dbReference>
<dbReference type="Proteomes" id="UP000216411">
    <property type="component" value="Unassembled WGS sequence"/>
</dbReference>
<keyword evidence="1" id="KW-0472">Membrane</keyword>
<dbReference type="Pfam" id="PF07949">
    <property type="entry name" value="YbbR"/>
    <property type="match status" value="3"/>
</dbReference>
<evidence type="ECO:0000313" key="2">
    <source>
        <dbReference type="EMBL" id="RDY31773.1"/>
    </source>
</evidence>
<dbReference type="AlphaFoldDB" id="A0A371JGB8"/>
<gene>
    <name evidence="2" type="ORF">CG710_007975</name>
</gene>
<dbReference type="PANTHER" id="PTHR37804">
    <property type="entry name" value="CDAA REGULATORY PROTEIN CDAR"/>
    <property type="match status" value="1"/>
</dbReference>
<evidence type="ECO:0008006" key="4">
    <source>
        <dbReference type="Google" id="ProtNLM"/>
    </source>
</evidence>
<proteinExistence type="predicted"/>
<comment type="caution">
    <text evidence="2">The sequence shown here is derived from an EMBL/GenBank/DDBJ whole genome shotgun (WGS) entry which is preliminary data.</text>
</comment>
<evidence type="ECO:0000256" key="1">
    <source>
        <dbReference type="SAM" id="Phobius"/>
    </source>
</evidence>
<sequence length="423" mass="45243">MRKKLTHNWGLKIISVLFAIVLWLIVVNIVDPVETKTFNNVHVTVENESVIKDQGKVYDITDNSDTISVSVKGRRSALEALKSTDLVAIADMKEMIVKDSVPIDVTASKYNDKIQDISPKTRTLKISIEDSATKQFAINTIISGTPGDGYAVGDITCNPSVLKVTGAASVVNKISKVAITVDVEDMTTTINASYTPKFYDSDGDVIESTSLEYKSDDIAVTVDLLKTKEIELNFLTKGTPGDDYQCVGLVCSPDKITVAGEDEDLADLNELDINNDLIDISDATDNVQQIIDITGYLPNAVRLVDSSEASVLVTAIMEKLETKSIEVAKSSIALQNIPSKYSVNYANNDNIVVTIKGLAEVLNDITAGNITASLDLSGLKETGTKVVTVAVSLTDGIEASVVGEVTVNIVVTKSATNASGAKS</sequence>
<dbReference type="Gene3D" id="2.170.120.40">
    <property type="entry name" value="YbbR-like domain"/>
    <property type="match status" value="2"/>
</dbReference>
<keyword evidence="1" id="KW-0812">Transmembrane</keyword>
<dbReference type="InterPro" id="IPR012505">
    <property type="entry name" value="YbbR"/>
</dbReference>
<name>A0A371JGB8_9FIRM</name>
<dbReference type="RefSeq" id="WP_094377202.1">
    <property type="nucleotide sequence ID" value="NZ_NOKA02000010.1"/>
</dbReference>
<evidence type="ECO:0000313" key="3">
    <source>
        <dbReference type="Proteomes" id="UP000216411"/>
    </source>
</evidence>
<keyword evidence="3" id="KW-1185">Reference proteome</keyword>
<dbReference type="EMBL" id="NOKA02000010">
    <property type="protein sequence ID" value="RDY31773.1"/>
    <property type="molecule type" value="Genomic_DNA"/>
</dbReference>
<accession>A0A371JGB8</accession>
<feature type="transmembrane region" description="Helical" evidence="1">
    <location>
        <begin position="9"/>
        <end position="30"/>
    </location>
</feature>
<reference evidence="2 3" key="1">
    <citation type="journal article" date="2017" name="Genome Announc.">
        <title>Draft Genome Sequence of a Sporulating and Motile Strain of Lachnotalea glycerini Isolated from Water in Quebec City, Canada.</title>
        <authorList>
            <person name="Maheux A.F."/>
            <person name="Boudreau D.K."/>
            <person name="Berube E."/>
            <person name="Boissinot M."/>
            <person name="Raymond F."/>
            <person name="Brodeur S."/>
            <person name="Corbeil J."/>
            <person name="Isabel S."/>
            <person name="Omar R.F."/>
            <person name="Bergeron M.G."/>
        </authorList>
    </citation>
    <scope>NUCLEOTIDE SEQUENCE [LARGE SCALE GENOMIC DNA]</scope>
    <source>
        <strain evidence="2 3">CCRI-19302</strain>
    </source>
</reference>